<comment type="caution">
    <text evidence="3">The sequence shown here is derived from an EMBL/GenBank/DDBJ whole genome shotgun (WGS) entry which is preliminary data.</text>
</comment>
<name>A0A923S345_9BURK</name>
<dbReference type="Pfam" id="PF14534">
    <property type="entry name" value="DUF4440"/>
    <property type="match status" value="1"/>
</dbReference>
<dbReference type="AlphaFoldDB" id="A0A923S345"/>
<dbReference type="EMBL" id="JACORU010000004">
    <property type="protein sequence ID" value="MBC5765458.1"/>
    <property type="molecule type" value="Genomic_DNA"/>
</dbReference>
<organism evidence="3 4">
    <name type="scientific">Ramlibacter albus</name>
    <dbReference type="NCBI Taxonomy" id="2079448"/>
    <lineage>
        <taxon>Bacteria</taxon>
        <taxon>Pseudomonadati</taxon>
        <taxon>Pseudomonadota</taxon>
        <taxon>Betaproteobacteria</taxon>
        <taxon>Burkholderiales</taxon>
        <taxon>Comamonadaceae</taxon>
        <taxon>Ramlibacter</taxon>
    </lineage>
</organism>
<dbReference type="SUPFAM" id="SSF54427">
    <property type="entry name" value="NTF2-like"/>
    <property type="match status" value="1"/>
</dbReference>
<keyword evidence="1" id="KW-0732">Signal</keyword>
<dbReference type="RefSeq" id="WP_187081928.1">
    <property type="nucleotide sequence ID" value="NZ_JACORU010000004.1"/>
</dbReference>
<dbReference type="Gene3D" id="3.10.450.50">
    <property type="match status" value="1"/>
</dbReference>
<accession>A0A923S345</accession>
<reference evidence="3" key="1">
    <citation type="submission" date="2020-08" db="EMBL/GenBank/DDBJ databases">
        <title>Ramlibacter sp. GTP1 16S ribosomal RNA gene genome sequencing and assembly.</title>
        <authorList>
            <person name="Kang M."/>
        </authorList>
    </citation>
    <scope>NUCLEOTIDE SEQUENCE</scope>
    <source>
        <strain evidence="3">GTP1</strain>
    </source>
</reference>
<protein>
    <submittedName>
        <fullName evidence="3">Nuclear transport factor 2 family protein</fullName>
    </submittedName>
</protein>
<evidence type="ECO:0000259" key="2">
    <source>
        <dbReference type="Pfam" id="PF14534"/>
    </source>
</evidence>
<proteinExistence type="predicted"/>
<evidence type="ECO:0000256" key="1">
    <source>
        <dbReference type="SAM" id="SignalP"/>
    </source>
</evidence>
<dbReference type="InterPro" id="IPR027843">
    <property type="entry name" value="DUF4440"/>
</dbReference>
<gene>
    <name evidence="3" type="ORF">H8R02_13400</name>
</gene>
<dbReference type="InterPro" id="IPR032710">
    <property type="entry name" value="NTF2-like_dom_sf"/>
</dbReference>
<dbReference type="Proteomes" id="UP000596827">
    <property type="component" value="Unassembled WGS sequence"/>
</dbReference>
<evidence type="ECO:0000313" key="4">
    <source>
        <dbReference type="Proteomes" id="UP000596827"/>
    </source>
</evidence>
<feature type="chain" id="PRO_5037618019" evidence="1">
    <location>
        <begin position="20"/>
        <end position="154"/>
    </location>
</feature>
<feature type="domain" description="DUF4440" evidence="2">
    <location>
        <begin position="40"/>
        <end position="143"/>
    </location>
</feature>
<keyword evidence="4" id="KW-1185">Reference proteome</keyword>
<feature type="signal peptide" evidence="1">
    <location>
        <begin position="1"/>
        <end position="19"/>
    </location>
</feature>
<evidence type="ECO:0000313" key="3">
    <source>
        <dbReference type="EMBL" id="MBC5765458.1"/>
    </source>
</evidence>
<dbReference type="PROSITE" id="PS51257">
    <property type="entry name" value="PROKAR_LIPOPROTEIN"/>
    <property type="match status" value="1"/>
</dbReference>
<sequence>MKLLAPLLVAALLAGCASAPPPTPVPLPAAQRLAQATEEVRATEIAFARTMAVRDHAAFTSYLAEETIFFSPQATRGKKAVADAWARFYQRPEAPFSWEPDDVQVLDSGNLALSTGPVYDPKGTLIGRFMSIWRQEAPGVWKIIFDKGCQCPLK</sequence>